<dbReference type="Pfam" id="PF00528">
    <property type="entry name" value="BPD_transp_1"/>
    <property type="match status" value="1"/>
</dbReference>
<feature type="transmembrane region" description="Helical" evidence="9">
    <location>
        <begin position="95"/>
        <end position="116"/>
    </location>
</feature>
<evidence type="ECO:0000256" key="2">
    <source>
        <dbReference type="ARBA" id="ARBA00010072"/>
    </source>
</evidence>
<evidence type="ECO:0000256" key="7">
    <source>
        <dbReference type="ARBA" id="ARBA00022989"/>
    </source>
</evidence>
<dbReference type="InterPro" id="IPR010065">
    <property type="entry name" value="AA_ABC_transptr_permease_3TM"/>
</dbReference>
<dbReference type="NCBIfam" id="TIGR01726">
    <property type="entry name" value="HEQRo_perm_3TM"/>
    <property type="match status" value="1"/>
</dbReference>
<evidence type="ECO:0000313" key="12">
    <source>
        <dbReference type="Proteomes" id="UP000632222"/>
    </source>
</evidence>
<protein>
    <submittedName>
        <fullName evidence="11">Amino acid ABC transporter permease</fullName>
    </submittedName>
</protein>
<keyword evidence="4" id="KW-1003">Cell membrane</keyword>
<reference evidence="12" key="1">
    <citation type="journal article" date="2019" name="Int. J. Syst. Evol. Microbiol.">
        <title>The Global Catalogue of Microorganisms (GCM) 10K type strain sequencing project: providing services to taxonomists for standard genome sequencing and annotation.</title>
        <authorList>
            <consortium name="The Broad Institute Genomics Platform"/>
            <consortium name="The Broad Institute Genome Sequencing Center for Infectious Disease"/>
            <person name="Wu L."/>
            <person name="Ma J."/>
        </authorList>
    </citation>
    <scope>NUCLEOTIDE SEQUENCE [LARGE SCALE GENOMIC DNA]</scope>
    <source>
        <strain evidence="12">JCM 14370</strain>
    </source>
</reference>
<feature type="transmembrane region" description="Helical" evidence="9">
    <location>
        <begin position="61"/>
        <end position="83"/>
    </location>
</feature>
<dbReference type="SUPFAM" id="SSF161098">
    <property type="entry name" value="MetI-like"/>
    <property type="match status" value="1"/>
</dbReference>
<proteinExistence type="inferred from homology"/>
<evidence type="ECO:0000256" key="9">
    <source>
        <dbReference type="RuleBase" id="RU363032"/>
    </source>
</evidence>
<dbReference type="InterPro" id="IPR043429">
    <property type="entry name" value="ArtM/GltK/GlnP/TcyL/YhdX-like"/>
</dbReference>
<evidence type="ECO:0000256" key="5">
    <source>
        <dbReference type="ARBA" id="ARBA00022692"/>
    </source>
</evidence>
<comment type="caution">
    <text evidence="11">The sequence shown here is derived from an EMBL/GenBank/DDBJ whole genome shotgun (WGS) entry which is preliminary data.</text>
</comment>
<feature type="transmembrane region" description="Helical" evidence="9">
    <location>
        <begin position="12"/>
        <end position="31"/>
    </location>
</feature>
<evidence type="ECO:0000256" key="1">
    <source>
        <dbReference type="ARBA" id="ARBA00004651"/>
    </source>
</evidence>
<dbReference type="PROSITE" id="PS50928">
    <property type="entry name" value="ABC_TM1"/>
    <property type="match status" value="1"/>
</dbReference>
<dbReference type="PANTHER" id="PTHR30614">
    <property type="entry name" value="MEMBRANE COMPONENT OF AMINO ACID ABC TRANSPORTER"/>
    <property type="match status" value="1"/>
</dbReference>
<gene>
    <name evidence="11" type="ORF">GCM10008938_04570</name>
</gene>
<feature type="transmembrane region" description="Helical" evidence="9">
    <location>
        <begin position="229"/>
        <end position="250"/>
    </location>
</feature>
<evidence type="ECO:0000256" key="6">
    <source>
        <dbReference type="ARBA" id="ARBA00022970"/>
    </source>
</evidence>
<keyword evidence="5 9" id="KW-0812">Transmembrane</keyword>
<evidence type="ECO:0000256" key="3">
    <source>
        <dbReference type="ARBA" id="ARBA00022448"/>
    </source>
</evidence>
<dbReference type="PANTHER" id="PTHR30614:SF20">
    <property type="entry name" value="GLUTAMINE TRANSPORT SYSTEM PERMEASE PROTEIN GLNP"/>
    <property type="match status" value="1"/>
</dbReference>
<dbReference type="CDD" id="cd06261">
    <property type="entry name" value="TM_PBP2"/>
    <property type="match status" value="1"/>
</dbReference>
<feature type="domain" description="ABC transmembrane type-1" evidence="10">
    <location>
        <begin position="57"/>
        <end position="250"/>
    </location>
</feature>
<accession>A0ABQ2CU94</accession>
<evidence type="ECO:0000313" key="11">
    <source>
        <dbReference type="EMBL" id="GGJ21444.1"/>
    </source>
</evidence>
<evidence type="ECO:0000259" key="10">
    <source>
        <dbReference type="PROSITE" id="PS50928"/>
    </source>
</evidence>
<comment type="subcellular location">
    <subcellularLocation>
        <location evidence="1 9">Cell membrane</location>
        <topology evidence="1 9">Multi-pass membrane protein</topology>
    </subcellularLocation>
</comment>
<dbReference type="InterPro" id="IPR035906">
    <property type="entry name" value="MetI-like_sf"/>
</dbReference>
<keyword evidence="7 9" id="KW-1133">Transmembrane helix</keyword>
<dbReference type="Proteomes" id="UP000632222">
    <property type="component" value="Unassembled WGS sequence"/>
</dbReference>
<dbReference type="RefSeq" id="WP_188999191.1">
    <property type="nucleotide sequence ID" value="NZ_BMOD01000001.1"/>
</dbReference>
<evidence type="ECO:0000256" key="4">
    <source>
        <dbReference type="ARBA" id="ARBA00022475"/>
    </source>
</evidence>
<keyword evidence="8 9" id="KW-0472">Membrane</keyword>
<name>A0ABQ2CU94_9DEIO</name>
<organism evidence="11 12">
    <name type="scientific">Deinococcus roseus</name>
    <dbReference type="NCBI Taxonomy" id="392414"/>
    <lineage>
        <taxon>Bacteria</taxon>
        <taxon>Thermotogati</taxon>
        <taxon>Deinococcota</taxon>
        <taxon>Deinococci</taxon>
        <taxon>Deinococcales</taxon>
        <taxon>Deinococcaceae</taxon>
        <taxon>Deinococcus</taxon>
    </lineage>
</organism>
<dbReference type="EMBL" id="BMOD01000001">
    <property type="protein sequence ID" value="GGJ21444.1"/>
    <property type="molecule type" value="Genomic_DNA"/>
</dbReference>
<comment type="similarity">
    <text evidence="2">Belongs to the binding-protein-dependent transport system permease family. HisMQ subfamily.</text>
</comment>
<dbReference type="InterPro" id="IPR000515">
    <property type="entry name" value="MetI-like"/>
</dbReference>
<dbReference type="Gene3D" id="1.10.3720.10">
    <property type="entry name" value="MetI-like"/>
    <property type="match status" value="1"/>
</dbReference>
<sequence>MKENSSLNNVLWILGLVVAFPIALVLIGYGVKTLPGLLHLSYAQQFADNAQIFVDATKTTLLLTVTSGVLGIFLGTVTGIAKLSGFAPFRWLASFYVWVFRGTPLIVQILFAFNAVPSIVPSVVDLPDFDFYAPMVALALNQGAYNAEVIRASIQAIPRGQTEAARSLGLSGIQAMWLVILPQAVRVSIPPLVNNIVSLLKDTSLATVVGTLELANAIDRFKSQTFLVIPSYVTSASIYLFLTTVMTLFTNELERRFKTKSR</sequence>
<keyword evidence="3 9" id="KW-0813">Transport</keyword>
<keyword evidence="6" id="KW-0029">Amino-acid transport</keyword>
<keyword evidence="12" id="KW-1185">Reference proteome</keyword>
<evidence type="ECO:0000256" key="8">
    <source>
        <dbReference type="ARBA" id="ARBA00023136"/>
    </source>
</evidence>